<evidence type="ECO:0000313" key="9">
    <source>
        <dbReference type="Proteomes" id="UP000002171"/>
    </source>
</evidence>
<keyword evidence="8" id="KW-0418">Kinase</keyword>
<dbReference type="GO" id="GO:0006015">
    <property type="term" value="P:5-phosphoribose 1-diphosphate biosynthetic process"/>
    <property type="evidence" value="ECO:0007669"/>
    <property type="project" value="UniProtKB-UniPathway"/>
</dbReference>
<evidence type="ECO:0000256" key="6">
    <source>
        <dbReference type="ARBA" id="ARBA00022840"/>
    </source>
</evidence>
<comment type="pathway">
    <text evidence="2">Metabolic intermediate biosynthesis; 5-phospho-alpha-D-ribose 1-diphosphate biosynthesis; 5-phospho-alpha-D-ribose 1-diphosphate from D-ribose 5-phosphate (route II): step 3/3.</text>
</comment>
<dbReference type="NCBIfam" id="NF007485">
    <property type="entry name" value="PRK10078.1"/>
    <property type="match status" value="1"/>
</dbReference>
<dbReference type="Pfam" id="PF00625">
    <property type="entry name" value="Guanylate_kin"/>
    <property type="match status" value="1"/>
</dbReference>
<keyword evidence="9" id="KW-1185">Reference proteome</keyword>
<organism evidence="8 9">
    <name type="scientific">Neptuniibacter caesariensis</name>
    <dbReference type="NCBI Taxonomy" id="207954"/>
    <lineage>
        <taxon>Bacteria</taxon>
        <taxon>Pseudomonadati</taxon>
        <taxon>Pseudomonadota</taxon>
        <taxon>Gammaproteobacteria</taxon>
        <taxon>Oceanospirillales</taxon>
        <taxon>Oceanospirillaceae</taxon>
        <taxon>Neptuniibacter</taxon>
    </lineage>
</organism>
<dbReference type="SUPFAM" id="SSF52540">
    <property type="entry name" value="P-loop containing nucleoside triphosphate hydrolases"/>
    <property type="match status" value="1"/>
</dbReference>
<reference evidence="8 9" key="1">
    <citation type="submission" date="2006-02" db="EMBL/GenBank/DDBJ databases">
        <authorList>
            <person name="Pinhassi J."/>
            <person name="Pedros-Alio C."/>
            <person name="Ferriera S."/>
            <person name="Johnson J."/>
            <person name="Kravitz S."/>
            <person name="Halpern A."/>
            <person name="Remington K."/>
            <person name="Beeson K."/>
            <person name="Tran B."/>
            <person name="Rogers Y.-H."/>
            <person name="Friedman R."/>
            <person name="Venter J.C."/>
        </authorList>
    </citation>
    <scope>NUCLEOTIDE SEQUENCE [LARGE SCALE GENOMIC DNA]</scope>
    <source>
        <strain evidence="8 9">MED92</strain>
    </source>
</reference>
<comment type="catalytic activity">
    <reaction evidence="1">
        <text>alpha-D-ribose 1,5-bisphosphate + ATP = 5-phospho-alpha-D-ribose 1-diphosphate + ADP</text>
        <dbReference type="Rhea" id="RHEA:20109"/>
        <dbReference type="ChEBI" id="CHEBI:30616"/>
        <dbReference type="ChEBI" id="CHEBI:58017"/>
        <dbReference type="ChEBI" id="CHEBI:68688"/>
        <dbReference type="ChEBI" id="CHEBI:456216"/>
        <dbReference type="EC" id="2.7.4.23"/>
    </reaction>
</comment>
<name>A0A7U8C120_NEPCE</name>
<evidence type="ECO:0000256" key="3">
    <source>
        <dbReference type="ARBA" id="ARBA00012892"/>
    </source>
</evidence>
<accession>A0A7U8C120</accession>
<dbReference type="GO" id="GO:0005524">
    <property type="term" value="F:ATP binding"/>
    <property type="evidence" value="ECO:0007669"/>
    <property type="project" value="UniProtKB-KW"/>
</dbReference>
<dbReference type="UniPathway" id="UPA00087">
    <property type="reaction ID" value="UER00175"/>
</dbReference>
<evidence type="ECO:0000256" key="4">
    <source>
        <dbReference type="ARBA" id="ARBA00022679"/>
    </source>
</evidence>
<evidence type="ECO:0000256" key="5">
    <source>
        <dbReference type="ARBA" id="ARBA00022741"/>
    </source>
</evidence>
<keyword evidence="4" id="KW-0808">Transferase</keyword>
<dbReference type="RefSeq" id="WP_007019999.1">
    <property type="nucleotide sequence ID" value="NZ_CH724125.1"/>
</dbReference>
<dbReference type="Proteomes" id="UP000002171">
    <property type="component" value="Unassembled WGS sequence"/>
</dbReference>
<dbReference type="Gene3D" id="3.40.50.300">
    <property type="entry name" value="P-loop containing nucleotide triphosphate hydrolases"/>
    <property type="match status" value="1"/>
</dbReference>
<dbReference type="SMART" id="SM00072">
    <property type="entry name" value="GuKc"/>
    <property type="match status" value="1"/>
</dbReference>
<evidence type="ECO:0000256" key="2">
    <source>
        <dbReference type="ARBA" id="ARBA00005069"/>
    </source>
</evidence>
<evidence type="ECO:0000313" key="8">
    <source>
        <dbReference type="EMBL" id="EAR59552.1"/>
    </source>
</evidence>
<feature type="domain" description="Guanylate kinase/L-type calcium channel beta subunit" evidence="7">
    <location>
        <begin position="2"/>
        <end position="183"/>
    </location>
</feature>
<dbReference type="NCBIfam" id="TIGR02322">
    <property type="entry name" value="phosphon_PhnN"/>
    <property type="match status" value="1"/>
</dbReference>
<dbReference type="InterPro" id="IPR012699">
    <property type="entry name" value="PhnN"/>
</dbReference>
<dbReference type="GO" id="GO:0033863">
    <property type="term" value="F:ribose 1,5-bisphosphate phosphokinase activity"/>
    <property type="evidence" value="ECO:0007669"/>
    <property type="project" value="UniProtKB-EC"/>
</dbReference>
<evidence type="ECO:0000259" key="7">
    <source>
        <dbReference type="SMART" id="SM00072"/>
    </source>
</evidence>
<dbReference type="EC" id="2.7.4.23" evidence="3"/>
<proteinExistence type="predicted"/>
<dbReference type="InterPro" id="IPR027417">
    <property type="entry name" value="P-loop_NTPase"/>
</dbReference>
<keyword evidence="6" id="KW-0067">ATP-binding</keyword>
<protein>
    <recommendedName>
        <fullName evidence="3">ribose 1,5-bisphosphate phosphokinase</fullName>
        <ecNumber evidence="3">2.7.4.23</ecNumber>
    </recommendedName>
</protein>
<dbReference type="EMBL" id="AAOW01000044">
    <property type="protein sequence ID" value="EAR59552.1"/>
    <property type="molecule type" value="Genomic_DNA"/>
</dbReference>
<dbReference type="OrthoDB" id="341217at2"/>
<comment type="caution">
    <text evidence="8">The sequence shown here is derived from an EMBL/GenBank/DDBJ whole genome shotgun (WGS) entry which is preliminary data.</text>
</comment>
<evidence type="ECO:0000256" key="1">
    <source>
        <dbReference type="ARBA" id="ARBA00000373"/>
    </source>
</evidence>
<sequence>MQGKLFYLMGASGSGKDSLLQGCRELLHPEDRTIIAHRFITRAAGAGGENHIHLTEKEFNMREQSGLFAMHWTSHKHLYGISSEIDTWLDAGLNVIMNGSREYLSKALEQYDQLVPVMINVDSNLLKKRLINRGRETPQEIEKRLLRHETLLHEMPEETLFVDNSHSLEEGIQTLMTIIKDNDLG</sequence>
<dbReference type="AlphaFoldDB" id="A0A7U8C120"/>
<keyword evidence="5" id="KW-0547">Nucleotide-binding</keyword>
<gene>
    <name evidence="8" type="ORF">MED92_11564</name>
</gene>
<dbReference type="InterPro" id="IPR008145">
    <property type="entry name" value="GK/Ca_channel_bsu"/>
</dbReference>